<dbReference type="PANTHER" id="PTHR35796">
    <property type="entry name" value="HYPOTHETICAL CYTOSOLIC PROTEIN"/>
    <property type="match status" value="1"/>
</dbReference>
<dbReference type="VEuPathDB" id="FungiDB:PYU1_G001376"/>
<evidence type="ECO:0000313" key="4">
    <source>
        <dbReference type="Proteomes" id="UP000019132"/>
    </source>
</evidence>
<protein>
    <recommendedName>
        <fullName evidence="5">START domain-containing protein</fullName>
    </recommendedName>
</protein>
<proteinExistence type="predicted"/>
<evidence type="ECO:0008006" key="5">
    <source>
        <dbReference type="Google" id="ProtNLM"/>
    </source>
</evidence>
<evidence type="ECO:0000256" key="2">
    <source>
        <dbReference type="SAM" id="MobiDB-lite"/>
    </source>
</evidence>
<dbReference type="PANTHER" id="PTHR35796:SF3">
    <property type="entry name" value="BHLH DOMAIN-CONTAINING PROTEIN"/>
    <property type="match status" value="1"/>
</dbReference>
<reference evidence="4" key="1">
    <citation type="journal article" date="2010" name="Genome Biol.">
        <title>Genome sequence of the necrotrophic plant pathogen Pythium ultimum reveals original pathogenicity mechanisms and effector repertoire.</title>
        <authorList>
            <person name="Levesque C.A."/>
            <person name="Brouwer H."/>
            <person name="Cano L."/>
            <person name="Hamilton J.P."/>
            <person name="Holt C."/>
            <person name="Huitema E."/>
            <person name="Raffaele S."/>
            <person name="Robideau G.P."/>
            <person name="Thines M."/>
            <person name="Win J."/>
            <person name="Zerillo M.M."/>
            <person name="Beakes G.W."/>
            <person name="Boore J.L."/>
            <person name="Busam D."/>
            <person name="Dumas B."/>
            <person name="Ferriera S."/>
            <person name="Fuerstenberg S.I."/>
            <person name="Gachon C.M."/>
            <person name="Gaulin E."/>
            <person name="Govers F."/>
            <person name="Grenville-Briggs L."/>
            <person name="Horner N."/>
            <person name="Hostetler J."/>
            <person name="Jiang R.H."/>
            <person name="Johnson J."/>
            <person name="Krajaejun T."/>
            <person name="Lin H."/>
            <person name="Meijer H.J."/>
            <person name="Moore B."/>
            <person name="Morris P."/>
            <person name="Phuntmart V."/>
            <person name="Puiu D."/>
            <person name="Shetty J."/>
            <person name="Stajich J.E."/>
            <person name="Tripathy S."/>
            <person name="Wawra S."/>
            <person name="van West P."/>
            <person name="Whitty B.R."/>
            <person name="Coutinho P.M."/>
            <person name="Henrissat B."/>
            <person name="Martin F."/>
            <person name="Thomas P.D."/>
            <person name="Tyler B.M."/>
            <person name="De Vries R.P."/>
            <person name="Kamoun S."/>
            <person name="Yandell M."/>
            <person name="Tisserat N."/>
            <person name="Buell C.R."/>
        </authorList>
    </citation>
    <scope>NUCLEOTIDE SEQUENCE</scope>
    <source>
        <strain evidence="4">DAOM:BR144</strain>
    </source>
</reference>
<keyword evidence="1" id="KW-0175">Coiled coil</keyword>
<accession>K3W8T5</accession>
<evidence type="ECO:0000256" key="1">
    <source>
        <dbReference type="SAM" id="Coils"/>
    </source>
</evidence>
<reference evidence="4" key="2">
    <citation type="submission" date="2010-04" db="EMBL/GenBank/DDBJ databases">
        <authorList>
            <person name="Buell R."/>
            <person name="Hamilton J."/>
            <person name="Hostetler J."/>
        </authorList>
    </citation>
    <scope>NUCLEOTIDE SEQUENCE [LARGE SCALE GENOMIC DNA]</scope>
    <source>
        <strain evidence="4">DAOM:BR144</strain>
    </source>
</reference>
<name>K3W8T5_GLOUD</name>
<dbReference type="EMBL" id="GL376626">
    <property type="status" value="NOT_ANNOTATED_CDS"/>
    <property type="molecule type" value="Genomic_DNA"/>
</dbReference>
<sequence length="475" mass="53316">MCDSIGNDPVLLEALLQQEDHDGELCPLEELIVQEDVDAACSPSTLDATQGTDVVVLMPTQQPMSPPNLVLQQRQIVVGTRQSDGAKKRSGPKKPISWNPNKARDERKQELLYLREQMKELETQLRVIQKVKPRQAASPYQIVPMIGSHHQQHRAYFQQQQSSNSAVACVWKEVAKRQSDERINSERENIRLKIVLENQIKIAKSLEQILNKTASTTQIENCLDAKRMPHIFPGSADRTTAGTFADLLAGVEQSYAEIDAVLEANGLSQLEKTHSGAQLHANKGNGMFLEVFASKVLPFGIRDTARAVWHHFNFTKEHQPQRQYNNLAAKSSDATEDTLVENFKIVLQANRTSANFEIKQILRRYEEEDRTVIVWRAFIDPITFSDAPLSGLRFLEKGYIVIKKPTTISDNFSLLQTVYITKPTSITTGKDVAAGDHPQVGAVSDFVVSMTEANIRASHQMIENVLLQQAMNIRI</sequence>
<dbReference type="InParanoid" id="K3W8T5"/>
<organism evidence="3 4">
    <name type="scientific">Globisporangium ultimum (strain ATCC 200006 / CBS 805.95 / DAOM BR144)</name>
    <name type="common">Pythium ultimum</name>
    <dbReference type="NCBI Taxonomy" id="431595"/>
    <lineage>
        <taxon>Eukaryota</taxon>
        <taxon>Sar</taxon>
        <taxon>Stramenopiles</taxon>
        <taxon>Oomycota</taxon>
        <taxon>Peronosporomycetes</taxon>
        <taxon>Pythiales</taxon>
        <taxon>Pythiaceae</taxon>
        <taxon>Globisporangium</taxon>
    </lineage>
</organism>
<feature type="region of interest" description="Disordered" evidence="2">
    <location>
        <begin position="81"/>
        <end position="102"/>
    </location>
</feature>
<dbReference type="EnsemblProtists" id="PYU1_T001376">
    <property type="protein sequence ID" value="PYU1_T001376"/>
    <property type="gene ID" value="PYU1_G001376"/>
</dbReference>
<dbReference type="AlphaFoldDB" id="K3W8T5"/>
<keyword evidence="4" id="KW-1185">Reference proteome</keyword>
<dbReference type="Proteomes" id="UP000019132">
    <property type="component" value="Unassembled WGS sequence"/>
</dbReference>
<dbReference type="HOGENOM" id="CLU_027764_2_1_1"/>
<feature type="coiled-coil region" evidence="1">
    <location>
        <begin position="104"/>
        <end position="131"/>
    </location>
</feature>
<evidence type="ECO:0000313" key="3">
    <source>
        <dbReference type="EnsemblProtists" id="PYU1_T001376"/>
    </source>
</evidence>
<reference evidence="3" key="3">
    <citation type="submission" date="2015-02" db="UniProtKB">
        <authorList>
            <consortium name="EnsemblProtists"/>
        </authorList>
    </citation>
    <scope>IDENTIFICATION</scope>
    <source>
        <strain evidence="3">DAOM BR144</strain>
    </source>
</reference>